<gene>
    <name evidence="1" type="ORF">FHU28_001297</name>
</gene>
<sequence>MISFMSNDNLADIWRRIILGDGKSWVVFAHGTCVVLPDPAPGVDLAAQAVEILREYGPVHVGSPSADFGTVTLDPGPGWAVYGHHNDVLTYVGPDEVSDDSDLAVGLYGRHKRNRDGHELTVVHVEDKRPR</sequence>
<dbReference type="EMBL" id="JACHJC010000001">
    <property type="protein sequence ID" value="MBB5111458.1"/>
    <property type="molecule type" value="Genomic_DNA"/>
</dbReference>
<proteinExistence type="predicted"/>
<keyword evidence="2" id="KW-1185">Reference proteome</keyword>
<dbReference type="GeneID" id="300291885"/>
<organism evidence="1 2">
    <name type="scientific">Micromonospora echinospora</name>
    <name type="common">Micromonospora purpurea</name>
    <dbReference type="NCBI Taxonomy" id="1877"/>
    <lineage>
        <taxon>Bacteria</taxon>
        <taxon>Bacillati</taxon>
        <taxon>Actinomycetota</taxon>
        <taxon>Actinomycetes</taxon>
        <taxon>Micromonosporales</taxon>
        <taxon>Micromonosporaceae</taxon>
        <taxon>Micromonospora</taxon>
    </lineage>
</organism>
<reference evidence="1 2" key="1">
    <citation type="submission" date="2020-08" db="EMBL/GenBank/DDBJ databases">
        <title>Sequencing the genomes of 1000 actinobacteria strains.</title>
        <authorList>
            <person name="Klenk H.-P."/>
        </authorList>
    </citation>
    <scope>NUCLEOTIDE SEQUENCE [LARGE SCALE GENOMIC DNA]</scope>
    <source>
        <strain evidence="1 2">DSM 43036</strain>
    </source>
</reference>
<name>A0ABR6M7V1_MICEC</name>
<evidence type="ECO:0000313" key="2">
    <source>
        <dbReference type="Proteomes" id="UP000618986"/>
    </source>
</evidence>
<protein>
    <submittedName>
        <fullName evidence="1">Uncharacterized protein</fullName>
    </submittedName>
</protein>
<dbReference type="RefSeq" id="WP_184681858.1">
    <property type="nucleotide sequence ID" value="NZ_JACHJC010000001.1"/>
</dbReference>
<accession>A0ABR6M7V1</accession>
<dbReference type="Proteomes" id="UP000618986">
    <property type="component" value="Unassembled WGS sequence"/>
</dbReference>
<evidence type="ECO:0000313" key="1">
    <source>
        <dbReference type="EMBL" id="MBB5111458.1"/>
    </source>
</evidence>
<comment type="caution">
    <text evidence="1">The sequence shown here is derived from an EMBL/GenBank/DDBJ whole genome shotgun (WGS) entry which is preliminary data.</text>
</comment>